<comment type="caution">
    <text evidence="3">The sequence shown here is derived from an EMBL/GenBank/DDBJ whole genome shotgun (WGS) entry which is preliminary data.</text>
</comment>
<evidence type="ECO:0000256" key="1">
    <source>
        <dbReference type="SAM" id="MobiDB-lite"/>
    </source>
</evidence>
<reference evidence="3 4" key="1">
    <citation type="journal article" date="2019" name="Int. J. Syst. Evol. Microbiol.">
        <title>The Global Catalogue of Microorganisms (GCM) 10K type strain sequencing project: providing services to taxonomists for standard genome sequencing and annotation.</title>
        <authorList>
            <consortium name="The Broad Institute Genomics Platform"/>
            <consortium name="The Broad Institute Genome Sequencing Center for Infectious Disease"/>
            <person name="Wu L."/>
            <person name="Ma J."/>
        </authorList>
    </citation>
    <scope>NUCLEOTIDE SEQUENCE [LARGE SCALE GENOMIC DNA]</scope>
    <source>
        <strain evidence="3 4">JCM 12696</strain>
    </source>
</reference>
<accession>A0ABN1US66</accession>
<dbReference type="InterPro" id="IPR001962">
    <property type="entry name" value="Asn_synthase"/>
</dbReference>
<gene>
    <name evidence="3" type="ORF">GCM10009654_23140</name>
</gene>
<dbReference type="Pfam" id="PF00733">
    <property type="entry name" value="Asn_synthase"/>
    <property type="match status" value="1"/>
</dbReference>
<evidence type="ECO:0000313" key="3">
    <source>
        <dbReference type="EMBL" id="GAA1165615.1"/>
    </source>
</evidence>
<proteinExistence type="predicted"/>
<protein>
    <recommendedName>
        <fullName evidence="2">Asparagine synthetase domain-containing protein</fullName>
    </recommendedName>
</protein>
<feature type="compositionally biased region" description="Low complexity" evidence="1">
    <location>
        <begin position="14"/>
        <end position="39"/>
    </location>
</feature>
<evidence type="ECO:0000313" key="4">
    <source>
        <dbReference type="Proteomes" id="UP001501371"/>
    </source>
</evidence>
<dbReference type="EMBL" id="BAAAKV010000017">
    <property type="protein sequence ID" value="GAA1165615.1"/>
    <property type="molecule type" value="Genomic_DNA"/>
</dbReference>
<sequence length="139" mass="14927">MAASRRALPIASTAWPRSNPAPSSPSTARASTAGSTGSWSSAVDFIAQTDHFVDDKLRGAPDAPFIHDVARTAETDHQDIVLDAQAPADPAVRERMIRARHLPNGFSDMDTSLRLLFQAIPNQSAHPNRKCESARAGAR</sequence>
<dbReference type="RefSeq" id="WP_425574013.1">
    <property type="nucleotide sequence ID" value="NZ_BAAAKV010000017.1"/>
</dbReference>
<dbReference type="Proteomes" id="UP001501371">
    <property type="component" value="Unassembled WGS sequence"/>
</dbReference>
<keyword evidence="4" id="KW-1185">Reference proteome</keyword>
<name>A0ABN1US66_9ACTN</name>
<feature type="region of interest" description="Disordered" evidence="1">
    <location>
        <begin position="1"/>
        <end position="39"/>
    </location>
</feature>
<organism evidence="3 4">
    <name type="scientific">Streptomyces hebeiensis</name>
    <dbReference type="NCBI Taxonomy" id="229486"/>
    <lineage>
        <taxon>Bacteria</taxon>
        <taxon>Bacillati</taxon>
        <taxon>Actinomycetota</taxon>
        <taxon>Actinomycetes</taxon>
        <taxon>Kitasatosporales</taxon>
        <taxon>Streptomycetaceae</taxon>
        <taxon>Streptomyces</taxon>
    </lineage>
</organism>
<feature type="domain" description="Asparagine synthetase" evidence="2">
    <location>
        <begin position="55"/>
        <end position="121"/>
    </location>
</feature>
<evidence type="ECO:0000259" key="2">
    <source>
        <dbReference type="Pfam" id="PF00733"/>
    </source>
</evidence>